<dbReference type="Gene3D" id="1.10.357.10">
    <property type="entry name" value="Tetracycline Repressor, domain 2"/>
    <property type="match status" value="1"/>
</dbReference>
<proteinExistence type="predicted"/>
<protein>
    <submittedName>
        <fullName evidence="4">TetR/AcrR family transcriptional regulator</fullName>
    </submittedName>
</protein>
<dbReference type="Pfam" id="PF00440">
    <property type="entry name" value="TetR_N"/>
    <property type="match status" value="1"/>
</dbReference>
<feature type="DNA-binding region" description="H-T-H motif" evidence="2">
    <location>
        <begin position="25"/>
        <end position="44"/>
    </location>
</feature>
<name>A0ABX0JCV5_9BACL</name>
<accession>A0ABX0JCV5</accession>
<evidence type="ECO:0000256" key="2">
    <source>
        <dbReference type="PROSITE-ProRule" id="PRU00335"/>
    </source>
</evidence>
<sequence length="298" mass="34585">MNNKKELLVQAAIKLFGERDYHSTSVQDIVSLAGVSKGAFYQQFQSKEELLVFIFNHNYYEKVRNELHMVTQNQLLSPTERIMKGIEIQCQIVLENKDFLAMMIKGVAFTEKTISEAMTRETISYVHWFRERIEEQYGSDSDIKPHSMDLASILAGSLKEFFFYHIFCDYAVNPVVLSQYLIERLEDLVEGIIRRQNTARQTTPMLRASELRLNPDVVPVKTFASSVEEIMEWIQQHIADPHKLEEMLRSLQAVADEMDKQPCNPTIIQGMYVYLLSLAKDDKSLIYQLEQAFSLRKP</sequence>
<dbReference type="RefSeq" id="WP_166153373.1">
    <property type="nucleotide sequence ID" value="NZ_JAAOIW010000010.1"/>
</dbReference>
<comment type="caution">
    <text evidence="4">The sequence shown here is derived from an EMBL/GenBank/DDBJ whole genome shotgun (WGS) entry which is preliminary data.</text>
</comment>
<keyword evidence="1 2" id="KW-0238">DNA-binding</keyword>
<evidence type="ECO:0000259" key="3">
    <source>
        <dbReference type="PROSITE" id="PS50977"/>
    </source>
</evidence>
<dbReference type="InterPro" id="IPR001647">
    <property type="entry name" value="HTH_TetR"/>
</dbReference>
<evidence type="ECO:0000256" key="1">
    <source>
        <dbReference type="ARBA" id="ARBA00023125"/>
    </source>
</evidence>
<dbReference type="Proteomes" id="UP001165962">
    <property type="component" value="Unassembled WGS sequence"/>
</dbReference>
<dbReference type="PRINTS" id="PR00455">
    <property type="entry name" value="HTHTETR"/>
</dbReference>
<keyword evidence="5" id="KW-1185">Reference proteome</keyword>
<organism evidence="4 5">
    <name type="scientific">Paenibacillus agricola</name>
    <dbReference type="NCBI Taxonomy" id="2716264"/>
    <lineage>
        <taxon>Bacteria</taxon>
        <taxon>Bacillati</taxon>
        <taxon>Bacillota</taxon>
        <taxon>Bacilli</taxon>
        <taxon>Bacillales</taxon>
        <taxon>Paenibacillaceae</taxon>
        <taxon>Paenibacillus</taxon>
    </lineage>
</organism>
<evidence type="ECO:0000313" key="4">
    <source>
        <dbReference type="EMBL" id="NHN33079.1"/>
    </source>
</evidence>
<feature type="domain" description="HTH tetR-type" evidence="3">
    <location>
        <begin position="2"/>
        <end position="62"/>
    </location>
</feature>
<dbReference type="PROSITE" id="PS50977">
    <property type="entry name" value="HTH_TETR_2"/>
    <property type="match status" value="1"/>
</dbReference>
<dbReference type="PANTHER" id="PTHR43479:SF22">
    <property type="entry name" value="TRANSCRIPTIONAL REGULATOR, TETR FAMILY"/>
    <property type="match status" value="1"/>
</dbReference>
<dbReference type="InterPro" id="IPR009057">
    <property type="entry name" value="Homeodomain-like_sf"/>
</dbReference>
<reference evidence="4" key="1">
    <citation type="submission" date="2020-03" db="EMBL/GenBank/DDBJ databases">
        <title>Draft sequencing of Paenibacilllus sp. S3N08.</title>
        <authorList>
            <person name="Kim D.-U."/>
        </authorList>
    </citation>
    <scope>NUCLEOTIDE SEQUENCE</scope>
    <source>
        <strain evidence="4">S3N08</strain>
    </source>
</reference>
<dbReference type="EMBL" id="JAAOIW010000010">
    <property type="protein sequence ID" value="NHN33079.1"/>
    <property type="molecule type" value="Genomic_DNA"/>
</dbReference>
<dbReference type="InterPro" id="IPR050624">
    <property type="entry name" value="HTH-type_Tx_Regulator"/>
</dbReference>
<gene>
    <name evidence="4" type="ORF">G9U52_25000</name>
</gene>
<dbReference type="SUPFAM" id="SSF46689">
    <property type="entry name" value="Homeodomain-like"/>
    <property type="match status" value="1"/>
</dbReference>
<evidence type="ECO:0000313" key="5">
    <source>
        <dbReference type="Proteomes" id="UP001165962"/>
    </source>
</evidence>
<dbReference type="PANTHER" id="PTHR43479">
    <property type="entry name" value="ACREF/ENVCD OPERON REPRESSOR-RELATED"/>
    <property type="match status" value="1"/>
</dbReference>